<evidence type="ECO:0000256" key="3">
    <source>
        <dbReference type="ARBA" id="ARBA00023065"/>
    </source>
</evidence>
<dbReference type="GO" id="GO:0046961">
    <property type="term" value="F:proton-transporting ATPase activity, rotational mechanism"/>
    <property type="evidence" value="ECO:0007669"/>
    <property type="project" value="InterPro"/>
</dbReference>
<evidence type="ECO:0000256" key="4">
    <source>
        <dbReference type="HAMAP-Rule" id="MF_00271"/>
    </source>
</evidence>
<evidence type="ECO:0000313" key="6">
    <source>
        <dbReference type="Proteomes" id="UP000823900"/>
    </source>
</evidence>
<accession>A0A9D2HHK3</accession>
<dbReference type="PANTHER" id="PTHR11671">
    <property type="entry name" value="V-TYPE ATP SYNTHASE SUBUNIT D"/>
    <property type="match status" value="1"/>
</dbReference>
<reference evidence="5" key="2">
    <citation type="submission" date="2021-04" db="EMBL/GenBank/DDBJ databases">
        <authorList>
            <person name="Gilroy R."/>
        </authorList>
    </citation>
    <scope>NUCLEOTIDE SEQUENCE</scope>
    <source>
        <strain evidence="5">CHK178-16964</strain>
    </source>
</reference>
<sequence length="224" mass="25613">MAATQVNPTRMELTRLKKKLTTAVKGHKLLKDKRDELMRQFLDLVRENMELRRKVEAGISSANKNFVIAKAGMSEEILHAALMAPKQGVYLEAGKKNVMSVDIPVFQYKTRTADENDIYSYGFAFTSSDLDGAVKSLADILPDMLRLSEVEKACQLMASEIEKTRRRVNALEHVIIPETQESIKYITMKLDENERSTQIRLMKVKDMMLEEAHHYKEKQYAAEG</sequence>
<dbReference type="GO" id="GO:0046933">
    <property type="term" value="F:proton-transporting ATP synthase activity, rotational mechanism"/>
    <property type="evidence" value="ECO:0007669"/>
    <property type="project" value="UniProtKB-UniRule"/>
</dbReference>
<comment type="function">
    <text evidence="4">Produces ATP from ADP in the presence of a proton gradient across the membrane.</text>
</comment>
<comment type="caution">
    <text evidence="5">The sequence shown here is derived from an EMBL/GenBank/DDBJ whole genome shotgun (WGS) entry which is preliminary data.</text>
</comment>
<protein>
    <recommendedName>
        <fullName evidence="4">V-type ATP synthase subunit D</fullName>
    </recommendedName>
    <alternativeName>
        <fullName evidence="4">V-ATPase subunit D</fullName>
    </alternativeName>
</protein>
<keyword evidence="2 4" id="KW-0813">Transport</keyword>
<keyword evidence="3 4" id="KW-0406">Ion transport</keyword>
<keyword evidence="4" id="KW-0066">ATP synthesis</keyword>
<dbReference type="Proteomes" id="UP000823900">
    <property type="component" value="Unassembled WGS sequence"/>
</dbReference>
<name>A0A9D2HHK3_9FIRM</name>
<dbReference type="HAMAP" id="MF_00271">
    <property type="entry name" value="ATP_synth_D_arch"/>
    <property type="match status" value="1"/>
</dbReference>
<evidence type="ECO:0000256" key="2">
    <source>
        <dbReference type="ARBA" id="ARBA00022448"/>
    </source>
</evidence>
<dbReference type="InterPro" id="IPR002699">
    <property type="entry name" value="V_ATPase_D"/>
</dbReference>
<dbReference type="EMBL" id="DWZA01000029">
    <property type="protein sequence ID" value="HJA70639.1"/>
    <property type="molecule type" value="Genomic_DNA"/>
</dbReference>
<dbReference type="Gene3D" id="1.10.287.3240">
    <property type="match status" value="1"/>
</dbReference>
<reference evidence="5" key="1">
    <citation type="journal article" date="2021" name="PeerJ">
        <title>Extensive microbial diversity within the chicken gut microbiome revealed by metagenomics and culture.</title>
        <authorList>
            <person name="Gilroy R."/>
            <person name="Ravi A."/>
            <person name="Getino M."/>
            <person name="Pursley I."/>
            <person name="Horton D.L."/>
            <person name="Alikhan N.F."/>
            <person name="Baker D."/>
            <person name="Gharbi K."/>
            <person name="Hall N."/>
            <person name="Watson M."/>
            <person name="Adriaenssens E.M."/>
            <person name="Foster-Nyarko E."/>
            <person name="Jarju S."/>
            <person name="Secka A."/>
            <person name="Antonio M."/>
            <person name="Oren A."/>
            <person name="Chaudhuri R.R."/>
            <person name="La Ragione R."/>
            <person name="Hildebrand F."/>
            <person name="Pallen M.J."/>
        </authorList>
    </citation>
    <scope>NUCLEOTIDE SEQUENCE</scope>
    <source>
        <strain evidence="5">CHK178-16964</strain>
    </source>
</reference>
<proteinExistence type="inferred from homology"/>
<comment type="similarity">
    <text evidence="1 4">Belongs to the V-ATPase D subunit family.</text>
</comment>
<gene>
    <name evidence="4" type="primary">atpD</name>
    <name evidence="5" type="ORF">IAA07_03535</name>
</gene>
<dbReference type="NCBIfam" id="TIGR00309">
    <property type="entry name" value="V_ATPase_subD"/>
    <property type="match status" value="1"/>
</dbReference>
<dbReference type="Pfam" id="PF01813">
    <property type="entry name" value="ATP-synt_D"/>
    <property type="match status" value="1"/>
</dbReference>
<dbReference type="GO" id="GO:0042777">
    <property type="term" value="P:proton motive force-driven plasma membrane ATP synthesis"/>
    <property type="evidence" value="ECO:0007669"/>
    <property type="project" value="UniProtKB-UniRule"/>
</dbReference>
<dbReference type="NCBIfam" id="NF001543">
    <property type="entry name" value="PRK00373.1-2"/>
    <property type="match status" value="1"/>
</dbReference>
<dbReference type="AlphaFoldDB" id="A0A9D2HHK3"/>
<keyword evidence="4" id="KW-0375">Hydrogen ion transport</keyword>
<evidence type="ECO:0000256" key="1">
    <source>
        <dbReference type="ARBA" id="ARBA00005850"/>
    </source>
</evidence>
<dbReference type="GO" id="GO:0005524">
    <property type="term" value="F:ATP binding"/>
    <property type="evidence" value="ECO:0007669"/>
    <property type="project" value="UniProtKB-UniRule"/>
</dbReference>
<organism evidence="5 6">
    <name type="scientific">Candidatus Lachnoclostridium stercoravium</name>
    <dbReference type="NCBI Taxonomy" id="2838633"/>
    <lineage>
        <taxon>Bacteria</taxon>
        <taxon>Bacillati</taxon>
        <taxon>Bacillota</taxon>
        <taxon>Clostridia</taxon>
        <taxon>Lachnospirales</taxon>
        <taxon>Lachnospiraceae</taxon>
    </lineage>
</organism>
<dbReference type="FunFam" id="1.10.287.3240:FF:000007">
    <property type="entry name" value="V-type ATP synthase subunit D"/>
    <property type="match status" value="1"/>
</dbReference>
<evidence type="ECO:0000313" key="5">
    <source>
        <dbReference type="EMBL" id="HJA70639.1"/>
    </source>
</evidence>